<keyword evidence="9 11" id="KW-0326">Glycosidase</keyword>
<organism evidence="14">
    <name type="scientific">Penicillium sp</name>
    <dbReference type="NCBI Taxonomy" id="5081"/>
    <lineage>
        <taxon>Eukaryota</taxon>
        <taxon>Fungi</taxon>
        <taxon>Dikarya</taxon>
        <taxon>Ascomycota</taxon>
        <taxon>Pezizomycotina</taxon>
        <taxon>Eurotiomycetes</taxon>
        <taxon>Eurotiomycetidae</taxon>
        <taxon>Eurotiales</taxon>
        <taxon>Aspergillaceae</taxon>
        <taxon>Penicillium</taxon>
    </lineage>
</organism>
<dbReference type="InterPro" id="IPR000254">
    <property type="entry name" value="CBD"/>
</dbReference>
<evidence type="ECO:0000256" key="8">
    <source>
        <dbReference type="ARBA" id="ARBA00023277"/>
    </source>
</evidence>
<evidence type="ECO:0000256" key="10">
    <source>
        <dbReference type="ARBA" id="ARBA00033295"/>
    </source>
</evidence>
<dbReference type="Gene3D" id="3.20.20.80">
    <property type="entry name" value="Glycosidases"/>
    <property type="match status" value="1"/>
</dbReference>
<protein>
    <recommendedName>
        <fullName evidence="4">mannan endo-1,4-beta-mannosidase</fullName>
        <ecNumber evidence="4">3.2.1.78</ecNumber>
    </recommendedName>
    <alternativeName>
        <fullName evidence="10">Endo-beta-1,4-mannanase F</fullName>
    </alternativeName>
</protein>
<evidence type="ECO:0000256" key="7">
    <source>
        <dbReference type="ARBA" id="ARBA00022801"/>
    </source>
</evidence>
<dbReference type="GO" id="GO:0030248">
    <property type="term" value="F:cellulose binding"/>
    <property type="evidence" value="ECO:0007669"/>
    <property type="project" value="InterPro"/>
</dbReference>
<dbReference type="InterPro" id="IPR001547">
    <property type="entry name" value="Glyco_hydro_5"/>
</dbReference>
<feature type="signal peptide" evidence="12">
    <location>
        <begin position="1"/>
        <end position="17"/>
    </location>
</feature>
<dbReference type="PROSITE" id="PS00562">
    <property type="entry name" value="CBM1_1"/>
    <property type="match status" value="1"/>
</dbReference>
<evidence type="ECO:0000313" key="14">
    <source>
        <dbReference type="EMBL" id="QBO59886.1"/>
    </source>
</evidence>
<dbReference type="InterPro" id="IPR017853">
    <property type="entry name" value="GH"/>
</dbReference>
<dbReference type="FunFam" id="3.20.20.80:FF:000076">
    <property type="entry name" value="Mannan endo-1,4-beta-mannosidase A"/>
    <property type="match status" value="1"/>
</dbReference>
<dbReference type="GO" id="GO:0016985">
    <property type="term" value="F:mannan endo-1,4-beta-mannosidase activity"/>
    <property type="evidence" value="ECO:0007669"/>
    <property type="project" value="UniProtKB-EC"/>
</dbReference>
<evidence type="ECO:0000256" key="1">
    <source>
        <dbReference type="ARBA" id="ARBA00001678"/>
    </source>
</evidence>
<dbReference type="SUPFAM" id="SSF57180">
    <property type="entry name" value="Cellulose-binding domain"/>
    <property type="match status" value="1"/>
</dbReference>
<feature type="domain" description="CBM1" evidence="13">
    <location>
        <begin position="17"/>
        <end position="53"/>
    </location>
</feature>
<comment type="catalytic activity">
    <reaction evidence="1">
        <text>Random hydrolysis of (1-&gt;4)-beta-D-mannosidic linkages in mannans, galactomannans and glucomannans.</text>
        <dbReference type="EC" id="3.2.1.78"/>
    </reaction>
</comment>
<dbReference type="InterPro" id="IPR045053">
    <property type="entry name" value="MAN-like"/>
</dbReference>
<comment type="similarity">
    <text evidence="3 11">Belongs to the glycosyl hydrolase 5 (cellulase A) family.</text>
</comment>
<evidence type="ECO:0000256" key="5">
    <source>
        <dbReference type="ARBA" id="ARBA00022525"/>
    </source>
</evidence>
<evidence type="ECO:0000259" key="13">
    <source>
        <dbReference type="PROSITE" id="PS51164"/>
    </source>
</evidence>
<dbReference type="SUPFAM" id="SSF51445">
    <property type="entry name" value="(Trans)glycosidases"/>
    <property type="match status" value="1"/>
</dbReference>
<evidence type="ECO:0000256" key="11">
    <source>
        <dbReference type="RuleBase" id="RU361153"/>
    </source>
</evidence>
<proteinExistence type="evidence at transcript level"/>
<dbReference type="Pfam" id="PF00734">
    <property type="entry name" value="CBM_1"/>
    <property type="match status" value="1"/>
</dbReference>
<keyword evidence="6 12" id="KW-0732">Signal</keyword>
<dbReference type="SMART" id="SM00236">
    <property type="entry name" value="fCBD"/>
    <property type="match status" value="1"/>
</dbReference>
<feature type="chain" id="PRO_5019749055" description="mannan endo-1,4-beta-mannosidase" evidence="12">
    <location>
        <begin position="18"/>
        <end position="435"/>
    </location>
</feature>
<dbReference type="EC" id="3.2.1.78" evidence="4"/>
<dbReference type="GO" id="GO:0005576">
    <property type="term" value="C:extracellular region"/>
    <property type="evidence" value="ECO:0007669"/>
    <property type="project" value="UniProtKB-SubCell"/>
</dbReference>
<evidence type="ECO:0000256" key="12">
    <source>
        <dbReference type="SAM" id="SignalP"/>
    </source>
</evidence>
<accession>A0A482G4C9</accession>
<dbReference type="PROSITE" id="PS51164">
    <property type="entry name" value="CBM1_2"/>
    <property type="match status" value="1"/>
</dbReference>
<dbReference type="PANTHER" id="PTHR31451:SF39">
    <property type="entry name" value="MANNAN ENDO-1,4-BETA-MANNOSIDASE 1"/>
    <property type="match status" value="1"/>
</dbReference>
<dbReference type="PANTHER" id="PTHR31451">
    <property type="match status" value="1"/>
</dbReference>
<sequence length="435" mass="46840">MKSAILILPFLSHLAVSQTANWGQCGGENWNGDTTCNPGWYCSYLNPWYSQCVPGSGSSSSSTTLSTVVSSQTSSIRTTSATSTLAASASTTAGSLPSASGTSFVIDGKKGHFAGTNSYWLPFLTNNADVDLVMGHLQQSGLKILRVWGFNDVNAVPSSGTVWFQLLANGQQTINTGSDGLQRLDYVVKSAEAHGIKLIINFVNNWNDYGGMNAYVQNYGGNQTSWYTNNAAQDAYKTYIKTVISRYIGSSAIFAWELANEPRCKGCGTDVIYNWAQSTSQYIKSLEPGRMVCIGDEGMGLSVDSDGSYPFGYSEGNDFEKTLAIPTIDFGTIHLYPSQWGETDSWGSSWITAHGQACKNAGKPCLLEEYGSTSLCSSEAPWQTTAISSVAADLFWQWGDTLSTGQSAHDEYSIFYGSSDYTCLVTDHVSAIDSA</sequence>
<evidence type="ECO:0000256" key="6">
    <source>
        <dbReference type="ARBA" id="ARBA00022729"/>
    </source>
</evidence>
<dbReference type="EMBL" id="MH675997">
    <property type="protein sequence ID" value="QBO59886.1"/>
    <property type="molecule type" value="mRNA"/>
</dbReference>
<comment type="subcellular location">
    <subcellularLocation>
        <location evidence="2">Secreted</location>
    </subcellularLocation>
</comment>
<dbReference type="AlphaFoldDB" id="A0A482G4C9"/>
<evidence type="ECO:0000256" key="2">
    <source>
        <dbReference type="ARBA" id="ARBA00004613"/>
    </source>
</evidence>
<keyword evidence="8" id="KW-0119">Carbohydrate metabolism</keyword>
<keyword evidence="7 11" id="KW-0378">Hydrolase</keyword>
<dbReference type="InterPro" id="IPR035971">
    <property type="entry name" value="CBD_sf"/>
</dbReference>
<dbReference type="GO" id="GO:0046355">
    <property type="term" value="P:mannan catabolic process"/>
    <property type="evidence" value="ECO:0007669"/>
    <property type="project" value="UniProtKB-ARBA"/>
</dbReference>
<evidence type="ECO:0000256" key="9">
    <source>
        <dbReference type="ARBA" id="ARBA00023295"/>
    </source>
</evidence>
<reference evidence="14" key="1">
    <citation type="submission" date="2018-07" db="EMBL/GenBank/DDBJ databases">
        <title>Insight into molecular basis of a thermophilic glycoside hydrolase family 5 beta-mannanase.</title>
        <authorList>
            <person name="Liu W."/>
        </authorList>
    </citation>
    <scope>NUCLEOTIDE SEQUENCE</scope>
    <source>
        <strain evidence="14">WN1</strain>
    </source>
</reference>
<evidence type="ECO:0000256" key="3">
    <source>
        <dbReference type="ARBA" id="ARBA00005641"/>
    </source>
</evidence>
<keyword evidence="5" id="KW-0964">Secreted</keyword>
<evidence type="ECO:0000256" key="4">
    <source>
        <dbReference type="ARBA" id="ARBA00012706"/>
    </source>
</evidence>
<dbReference type="Pfam" id="PF00150">
    <property type="entry name" value="Cellulase"/>
    <property type="match status" value="1"/>
</dbReference>
<name>A0A482G4C9_PENSQ</name>